<evidence type="ECO:0000313" key="2">
    <source>
        <dbReference type="Proteomes" id="UP000199161"/>
    </source>
</evidence>
<dbReference type="Proteomes" id="UP000199161">
    <property type="component" value="Unassembled WGS sequence"/>
</dbReference>
<dbReference type="EMBL" id="FOKW01000002">
    <property type="protein sequence ID" value="SFB80251.1"/>
    <property type="molecule type" value="Genomic_DNA"/>
</dbReference>
<dbReference type="OrthoDB" id="284396at2157"/>
<name>A0A1I1DZB2_NATHA</name>
<keyword evidence="2" id="KW-1185">Reference proteome</keyword>
<gene>
    <name evidence="1" type="ORF">SAMN05444422_10292</name>
</gene>
<organism evidence="1 2">
    <name type="scientific">Natronobacterium haloterrestre</name>
    <name type="common">Halobiforma haloterrestris</name>
    <dbReference type="NCBI Taxonomy" id="148448"/>
    <lineage>
        <taxon>Archaea</taxon>
        <taxon>Methanobacteriati</taxon>
        <taxon>Methanobacteriota</taxon>
        <taxon>Stenosarchaea group</taxon>
        <taxon>Halobacteria</taxon>
        <taxon>Halobacteriales</taxon>
        <taxon>Natrialbaceae</taxon>
        <taxon>Natronobacterium</taxon>
    </lineage>
</organism>
<dbReference type="InterPro" id="IPR055982">
    <property type="entry name" value="DUF7560"/>
</dbReference>
<evidence type="ECO:0008006" key="3">
    <source>
        <dbReference type="Google" id="ProtNLM"/>
    </source>
</evidence>
<protein>
    <recommendedName>
        <fullName evidence="3">Small CPxCG-related zinc finger protein</fullName>
    </recommendedName>
</protein>
<reference evidence="2" key="1">
    <citation type="submission" date="2016-10" db="EMBL/GenBank/DDBJ databases">
        <authorList>
            <person name="Varghese N."/>
            <person name="Submissions S."/>
        </authorList>
    </citation>
    <scope>NUCLEOTIDE SEQUENCE [LARGE SCALE GENOMIC DNA]</scope>
    <source>
        <strain evidence="2">DSM 13078</strain>
    </source>
</reference>
<dbReference type="AlphaFoldDB" id="A0A1I1DZB2"/>
<proteinExistence type="predicted"/>
<dbReference type="Pfam" id="PF24441">
    <property type="entry name" value="DUF7560"/>
    <property type="match status" value="1"/>
</dbReference>
<evidence type="ECO:0000313" key="1">
    <source>
        <dbReference type="EMBL" id="SFB80251.1"/>
    </source>
</evidence>
<sequence length="46" mass="4900">MTPHEREFTCPDCGREIPVTEAMLEATLRHGCPVCGATVEGGQPTA</sequence>
<accession>A0A1I1DZB2</accession>
<dbReference type="RefSeq" id="WP_177209097.1">
    <property type="nucleotide sequence ID" value="NZ_FOKW01000002.1"/>
</dbReference>